<organism evidence="1">
    <name type="scientific">marine metagenome</name>
    <dbReference type="NCBI Taxonomy" id="408172"/>
    <lineage>
        <taxon>unclassified sequences</taxon>
        <taxon>metagenomes</taxon>
        <taxon>ecological metagenomes</taxon>
    </lineage>
</organism>
<proteinExistence type="predicted"/>
<dbReference type="EMBL" id="UINC01228265">
    <property type="protein sequence ID" value="SVE59506.1"/>
    <property type="molecule type" value="Genomic_DNA"/>
</dbReference>
<name>A0A383ERH9_9ZZZZ</name>
<evidence type="ECO:0000313" key="1">
    <source>
        <dbReference type="EMBL" id="SVE59506.1"/>
    </source>
</evidence>
<protein>
    <submittedName>
        <fullName evidence="1">Uncharacterized protein</fullName>
    </submittedName>
</protein>
<reference evidence="1" key="1">
    <citation type="submission" date="2018-05" db="EMBL/GenBank/DDBJ databases">
        <authorList>
            <person name="Lanie J.A."/>
            <person name="Ng W.-L."/>
            <person name="Kazmierczak K.M."/>
            <person name="Andrzejewski T.M."/>
            <person name="Davidsen T.M."/>
            <person name="Wayne K.J."/>
            <person name="Tettelin H."/>
            <person name="Glass J.I."/>
            <person name="Rusch D."/>
            <person name="Podicherti R."/>
            <person name="Tsui H.-C.T."/>
            <person name="Winkler M.E."/>
        </authorList>
    </citation>
    <scope>NUCLEOTIDE SEQUENCE</scope>
</reference>
<dbReference type="AlphaFoldDB" id="A0A383ERH9"/>
<accession>A0A383ERH9</accession>
<sequence length="38" mass="4409">MNKKEVAKKLIKRGLINNISELHNLYCNTEKSKKEHVG</sequence>
<feature type="non-terminal residue" evidence="1">
    <location>
        <position position="38"/>
    </location>
</feature>
<gene>
    <name evidence="1" type="ORF">METZ01_LOCUS512360</name>
</gene>